<organism evidence="1 2">
    <name type="scientific">Flavobacterium akiainvivens</name>
    <dbReference type="NCBI Taxonomy" id="1202724"/>
    <lineage>
        <taxon>Bacteria</taxon>
        <taxon>Pseudomonadati</taxon>
        <taxon>Bacteroidota</taxon>
        <taxon>Flavobacteriia</taxon>
        <taxon>Flavobacteriales</taxon>
        <taxon>Flavobacteriaceae</taxon>
        <taxon>Flavobacterium</taxon>
    </lineage>
</organism>
<dbReference type="OrthoDB" id="1494352at2"/>
<proteinExistence type="predicted"/>
<evidence type="ECO:0000313" key="2">
    <source>
        <dbReference type="Proteomes" id="UP000037755"/>
    </source>
</evidence>
<comment type="caution">
    <text evidence="1">The sequence shown here is derived from an EMBL/GenBank/DDBJ whole genome shotgun (WGS) entry which is preliminary data.</text>
</comment>
<dbReference type="PATRIC" id="fig|1202724.3.peg.2729"/>
<keyword evidence="2" id="KW-1185">Reference proteome</keyword>
<protein>
    <submittedName>
        <fullName evidence="1">Uncharacterized protein</fullName>
    </submittedName>
</protein>
<evidence type="ECO:0000313" key="1">
    <source>
        <dbReference type="EMBL" id="KOS06872.1"/>
    </source>
</evidence>
<sequence length="285" mass="33195">MKKFEPEVELSKSLNEEQKQNLHKEYIENKSVLGIDIYKYSEYSEDIQVYVPVLFNSLYKITVENCSIGEKYFFQNYGSTFSDFKENFISTGDGGFQIFDNPLQSLIFAIYFQLNVKRFNSGSLTGKLNINLFDIIGRIELRYATTYDKIYCYDKNFFGAAIINNSRILSKDNLNRLLTDYKSLQWFDQTINTIENLMIMKIENFYKISYFKEFSKDHGSLLFGNPNSDKFKSFDILKIGTIISKNTSLDIYNLKIQVLISIKGEHKDFKGFFITVGNLNTQGIQ</sequence>
<name>A0A0N0RQU4_9FLAO</name>
<dbReference type="AlphaFoldDB" id="A0A0N0RQU4"/>
<dbReference type="RefSeq" id="WP_054408494.1">
    <property type="nucleotide sequence ID" value="NZ_FOYA01000015.1"/>
</dbReference>
<dbReference type="EMBL" id="LIYD01000005">
    <property type="protein sequence ID" value="KOS06872.1"/>
    <property type="molecule type" value="Genomic_DNA"/>
</dbReference>
<accession>A0A0N0RQU4</accession>
<reference evidence="1 2" key="1">
    <citation type="submission" date="2015-08" db="EMBL/GenBank/DDBJ databases">
        <title>Whole genome sequence of Flavobacterium akiainvivens IK-1T, from decaying Wikstroemia oahuensis, an endemic Hawaiian shrub.</title>
        <authorList>
            <person name="Wan X."/>
            <person name="Hou S."/>
            <person name="Saito J."/>
            <person name="Donachie S."/>
        </authorList>
    </citation>
    <scope>NUCLEOTIDE SEQUENCE [LARGE SCALE GENOMIC DNA]</scope>
    <source>
        <strain evidence="1 2">IK-1</strain>
    </source>
</reference>
<gene>
    <name evidence="1" type="ORF">AM493_13160</name>
</gene>
<dbReference type="Proteomes" id="UP000037755">
    <property type="component" value="Unassembled WGS sequence"/>
</dbReference>